<organism evidence="1 2">
    <name type="scientific">Glossina morsitans morsitans</name>
    <name type="common">Savannah tsetse fly</name>
    <dbReference type="NCBI Taxonomy" id="37546"/>
    <lineage>
        <taxon>Eukaryota</taxon>
        <taxon>Metazoa</taxon>
        <taxon>Ecdysozoa</taxon>
        <taxon>Arthropoda</taxon>
        <taxon>Hexapoda</taxon>
        <taxon>Insecta</taxon>
        <taxon>Pterygota</taxon>
        <taxon>Neoptera</taxon>
        <taxon>Endopterygota</taxon>
        <taxon>Diptera</taxon>
        <taxon>Brachycera</taxon>
        <taxon>Muscomorpha</taxon>
        <taxon>Hippoboscoidea</taxon>
        <taxon>Glossinidae</taxon>
        <taxon>Glossina</taxon>
    </lineage>
</organism>
<reference evidence="1" key="1">
    <citation type="submission" date="2020-05" db="UniProtKB">
        <authorList>
            <consortium name="EnsemblMetazoa"/>
        </authorList>
    </citation>
    <scope>IDENTIFICATION</scope>
    <source>
        <strain evidence="1">Yale</strain>
    </source>
</reference>
<proteinExistence type="predicted"/>
<dbReference type="Proteomes" id="UP000092444">
    <property type="component" value="Unassembled WGS sequence"/>
</dbReference>
<sequence>MNTMKQMTNRQKKRDRCDLVHRDGRLCAPSANYFENRAQLAYGFWALPKLMKELGSDKSEEQWRAINSLAEHISNPLHGQRAINVYEIVRSRDSMMYTASSILDMITKDNDDVYYLHEHYRALNSLTDIYSRDVCAPSYPPSLWRHLARFLELMPHQAMDRGFFMILRKRINGRLYNYHIHDMKCFALLLRCPEGLTQLLNCDGIKELYLILSDKTRILSTYENVVFALMNGLFGRKILWRCAELTNLPDFIVKLAKDYTNINMQLWCFQCLRELGAIPCVKRYIIDSFYEDLKNIKCVADANEKQRAELLYWLSREVYHISNLRLHEREKIDENCS</sequence>
<protein>
    <submittedName>
        <fullName evidence="1">Uncharacterized protein</fullName>
    </submittedName>
</protein>
<dbReference type="SUPFAM" id="SSF48371">
    <property type="entry name" value="ARM repeat"/>
    <property type="match status" value="1"/>
</dbReference>
<keyword evidence="2" id="KW-1185">Reference proteome</keyword>
<accession>A0A1B0FIF6</accession>
<dbReference type="EMBL" id="CCAG010008793">
    <property type="status" value="NOT_ANNOTATED_CDS"/>
    <property type="molecule type" value="Genomic_DNA"/>
</dbReference>
<dbReference type="VEuPathDB" id="VectorBase:GMOY003624"/>
<dbReference type="InterPro" id="IPR016024">
    <property type="entry name" value="ARM-type_fold"/>
</dbReference>
<dbReference type="PhylomeDB" id="A0A1B0FIF6"/>
<evidence type="ECO:0000313" key="2">
    <source>
        <dbReference type="Proteomes" id="UP000092444"/>
    </source>
</evidence>
<dbReference type="AlphaFoldDB" id="A0A1B0FIF6"/>
<dbReference type="EnsemblMetazoa" id="GMOY003624-RA">
    <property type="protein sequence ID" value="GMOY003624-PA"/>
    <property type="gene ID" value="GMOY003624"/>
</dbReference>
<evidence type="ECO:0000313" key="1">
    <source>
        <dbReference type="EnsemblMetazoa" id="GMOY003624-PA"/>
    </source>
</evidence>
<name>A0A1B0FIF6_GLOMM</name>